<dbReference type="Proteomes" id="UP000188320">
    <property type="component" value="Unassembled WGS sequence"/>
</dbReference>
<evidence type="ECO:0000313" key="9">
    <source>
        <dbReference type="Proteomes" id="UP000188320"/>
    </source>
</evidence>
<keyword evidence="4" id="KW-0378">Hydrolase</keyword>
<feature type="transmembrane region" description="Helical" evidence="7">
    <location>
        <begin position="20"/>
        <end position="36"/>
    </location>
</feature>
<evidence type="ECO:0000256" key="4">
    <source>
        <dbReference type="ARBA" id="ARBA00022801"/>
    </source>
</evidence>
<comment type="caution">
    <text evidence="8">The sequence shown here is derived from an EMBL/GenBank/DDBJ whole genome shotgun (WGS) entry which is preliminary data.</text>
</comment>
<dbReference type="AlphaFoldDB" id="A0A1R1PMM1"/>
<dbReference type="Gene3D" id="3.40.50.1820">
    <property type="entry name" value="alpha/beta hydrolase"/>
    <property type="match status" value="2"/>
</dbReference>
<keyword evidence="7" id="KW-0472">Membrane</keyword>
<dbReference type="InterPro" id="IPR008758">
    <property type="entry name" value="Peptidase_S28"/>
</dbReference>
<gene>
    <name evidence="8" type="ORF">AX774_g4308</name>
</gene>
<keyword evidence="5" id="KW-0325">Glycoprotein</keyword>
<evidence type="ECO:0000256" key="2">
    <source>
        <dbReference type="ARBA" id="ARBA00022670"/>
    </source>
</evidence>
<keyword evidence="2 8" id="KW-0645">Protease</keyword>
<evidence type="ECO:0000313" key="8">
    <source>
        <dbReference type="EMBL" id="OMH82220.1"/>
    </source>
</evidence>
<dbReference type="SUPFAM" id="SSF53474">
    <property type="entry name" value="alpha/beta-Hydrolases"/>
    <property type="match status" value="1"/>
</dbReference>
<dbReference type="GO" id="GO:0008239">
    <property type="term" value="F:dipeptidyl-peptidase activity"/>
    <property type="evidence" value="ECO:0007669"/>
    <property type="project" value="TreeGrafter"/>
</dbReference>
<dbReference type="Pfam" id="PF05577">
    <property type="entry name" value="Peptidase_S28"/>
    <property type="match status" value="1"/>
</dbReference>
<keyword evidence="3" id="KW-0732">Signal</keyword>
<sequence length="607" mass="69405">MKFKRPSIRFGVVCKKKYSIVVTILMVLLVCIYVGIKHQVSTYKKAVKKYIGNYSADVHKHTSIIISSAQVPSEEYSKHGSALIPYIFTQTLDHFDVGTDLSFDQTFYVNDEFYKPGGPIWFVCQGEEKAAPDRISGFIKGIKNSNFLLEMVKETSGMILLVELRYFGTSLPVQSLEAESLKHFTVDQILEDFATIIRRINIEEYSAKYRKYLTTRGFRKPKWIYFGCSFSGSLGAWMRKKYPNLVDMAYVSSGPVETTEDFYYADKNVLERYPCKDKLLMAIQLLDAIFEAPYSNKYLVDECIHKYENCPASKQKVKELCQLSASNNNNNVDSSGRDDDNDDDGDDDDDDFLYLIGSVVTTLMQYNAKATEYNDHNEDTDLVSEKTEVDELCTYLADSYDSTTTLLSLLKFINLNVIERVKNTNNIKETKDIKTALYRKQMGKNLSPHGPRPWLYLTCNEVGLFFTSSKKSWAQASLKSSRINLNYYRKSCIDWFSNGTDTYNGPAVEALTKKYGGYNFIDNRTIYVDGENDTIYPATVTFNVYTNLLKGNATKADLYPNVILLKSGHHHSEIVGDVDQVSDEIRTARLKIIAMFKHWLRDQDKAR</sequence>
<name>A0A1R1PMM1_ZANCU</name>
<comment type="similarity">
    <text evidence="1">Belongs to the peptidase S28 family.</text>
</comment>
<evidence type="ECO:0000256" key="6">
    <source>
        <dbReference type="SAM" id="MobiDB-lite"/>
    </source>
</evidence>
<dbReference type="InterPro" id="IPR029058">
    <property type="entry name" value="AB_hydrolase_fold"/>
</dbReference>
<feature type="region of interest" description="Disordered" evidence="6">
    <location>
        <begin position="328"/>
        <end position="347"/>
    </location>
</feature>
<reference evidence="9" key="1">
    <citation type="submission" date="2017-01" db="EMBL/GenBank/DDBJ databases">
        <authorList>
            <person name="Wang Y."/>
            <person name="White M."/>
            <person name="Kvist S."/>
            <person name="Moncalvo J.-M."/>
        </authorList>
    </citation>
    <scope>NUCLEOTIDE SEQUENCE [LARGE SCALE GENOMIC DNA]</scope>
    <source>
        <strain evidence="9">COL-18-3</strain>
    </source>
</reference>
<dbReference type="PANTHER" id="PTHR11010:SF117">
    <property type="entry name" value="SERINE PROTEASE 16"/>
    <property type="match status" value="1"/>
</dbReference>
<keyword evidence="7" id="KW-1133">Transmembrane helix</keyword>
<dbReference type="OrthoDB" id="1735038at2759"/>
<organism evidence="8 9">
    <name type="scientific">Zancudomyces culisetae</name>
    <name type="common">Gut fungus</name>
    <name type="synonym">Smittium culisetae</name>
    <dbReference type="NCBI Taxonomy" id="1213189"/>
    <lineage>
        <taxon>Eukaryota</taxon>
        <taxon>Fungi</taxon>
        <taxon>Fungi incertae sedis</taxon>
        <taxon>Zoopagomycota</taxon>
        <taxon>Kickxellomycotina</taxon>
        <taxon>Harpellomycetes</taxon>
        <taxon>Harpellales</taxon>
        <taxon>Legeriomycetaceae</taxon>
        <taxon>Zancudomyces</taxon>
    </lineage>
</organism>
<keyword evidence="9" id="KW-1185">Reference proteome</keyword>
<proteinExistence type="inferred from homology"/>
<dbReference type="PANTHER" id="PTHR11010">
    <property type="entry name" value="PROTEASE S28 PRO-X CARBOXYPEPTIDASE-RELATED"/>
    <property type="match status" value="1"/>
</dbReference>
<evidence type="ECO:0000256" key="5">
    <source>
        <dbReference type="ARBA" id="ARBA00023180"/>
    </source>
</evidence>
<dbReference type="EMBL" id="LSSK01000714">
    <property type="protein sequence ID" value="OMH82220.1"/>
    <property type="molecule type" value="Genomic_DNA"/>
</dbReference>
<evidence type="ECO:0000256" key="3">
    <source>
        <dbReference type="ARBA" id="ARBA00022729"/>
    </source>
</evidence>
<keyword evidence="7" id="KW-0812">Transmembrane</keyword>
<dbReference type="GO" id="GO:0006508">
    <property type="term" value="P:proteolysis"/>
    <property type="evidence" value="ECO:0007669"/>
    <property type="project" value="UniProtKB-KW"/>
</dbReference>
<accession>A0A1R1PMM1</accession>
<dbReference type="GO" id="GO:0070008">
    <property type="term" value="F:serine-type exopeptidase activity"/>
    <property type="evidence" value="ECO:0007669"/>
    <property type="project" value="InterPro"/>
</dbReference>
<evidence type="ECO:0000256" key="7">
    <source>
        <dbReference type="SAM" id="Phobius"/>
    </source>
</evidence>
<protein>
    <submittedName>
        <fullName evidence="8">Putative serine protease</fullName>
    </submittedName>
</protein>
<evidence type="ECO:0000256" key="1">
    <source>
        <dbReference type="ARBA" id="ARBA00011079"/>
    </source>
</evidence>